<sequence>MHPVDPDGIRSNVRREMTVLRFGFVRRERVKVWPVVVVFVVKSTTAIVEGPWVEQARGLREAGVGVVDTKGRRERAKKGRWLSFIV</sequence>
<gene>
    <name evidence="1" type="ORF">PHISCL_09329</name>
</gene>
<organism evidence="1 2">
    <name type="scientific">Aspergillus sclerotialis</name>
    <dbReference type="NCBI Taxonomy" id="2070753"/>
    <lineage>
        <taxon>Eukaryota</taxon>
        <taxon>Fungi</taxon>
        <taxon>Dikarya</taxon>
        <taxon>Ascomycota</taxon>
        <taxon>Pezizomycotina</taxon>
        <taxon>Eurotiomycetes</taxon>
        <taxon>Eurotiomycetidae</taxon>
        <taxon>Eurotiales</taxon>
        <taxon>Aspergillaceae</taxon>
        <taxon>Aspergillus</taxon>
        <taxon>Aspergillus subgen. Polypaecilum</taxon>
    </lineage>
</organism>
<keyword evidence="2" id="KW-1185">Reference proteome</keyword>
<reference evidence="2" key="1">
    <citation type="submission" date="2017-02" db="EMBL/GenBank/DDBJ databases">
        <authorList>
            <person name="Tafer H."/>
            <person name="Lopandic K."/>
        </authorList>
    </citation>
    <scope>NUCLEOTIDE SEQUENCE [LARGE SCALE GENOMIC DNA]</scope>
    <source>
        <strain evidence="2">CBS 366.77</strain>
    </source>
</reference>
<accession>A0A3A2Z6M2</accession>
<dbReference type="AlphaFoldDB" id="A0A3A2Z6M2"/>
<protein>
    <submittedName>
        <fullName evidence="1">Uncharacterized protein</fullName>
    </submittedName>
</protein>
<dbReference type="Proteomes" id="UP000266188">
    <property type="component" value="Unassembled WGS sequence"/>
</dbReference>
<name>A0A3A2Z6M2_9EURO</name>
<proteinExistence type="predicted"/>
<dbReference type="EMBL" id="MVGC01000575">
    <property type="protein sequence ID" value="RJE18330.1"/>
    <property type="molecule type" value="Genomic_DNA"/>
</dbReference>
<comment type="caution">
    <text evidence="1">The sequence shown here is derived from an EMBL/GenBank/DDBJ whole genome shotgun (WGS) entry which is preliminary data.</text>
</comment>
<evidence type="ECO:0000313" key="1">
    <source>
        <dbReference type="EMBL" id="RJE18330.1"/>
    </source>
</evidence>
<evidence type="ECO:0000313" key="2">
    <source>
        <dbReference type="Proteomes" id="UP000266188"/>
    </source>
</evidence>